<proteinExistence type="inferred from homology"/>
<reference evidence="6 7" key="1">
    <citation type="submission" date="2018-04" db="EMBL/GenBank/DDBJ databases">
        <authorList>
            <person name="Huttner S."/>
            <person name="Dainat J."/>
        </authorList>
    </citation>
    <scope>NUCLEOTIDE SEQUENCE [LARGE SCALE GENOMIC DNA]</scope>
</reference>
<dbReference type="AlphaFoldDB" id="A0A3S4BQC5"/>
<sequence length="739" mass="80757">MDMDKKDPVHAWPPRPPQPTPRAGSWRRARVAALLVAIAVLTCLTDIRRFLGSRLRGIEDGPTPGNGTVYDPMDPWDLITPSTELVWHRCYTDVHPNFRCARLALPMDWTRPAAAQPASVHIALTLLLPSQPAAPPSDNASSAHSRTAHPPPPPPPQPPVPSKQPLLINPGGPGGSGVALALMMAPALQKVLGPDQPILGFDPRGVGFTMPRADCWAVPMPPGEGCRAGRGGAVAARGGVGDGDCDGEDDEAAGLLHRMQWHGMITVFGSMNESEAALRYMEAGQRGVNDLCRARDARLGDGSVLRFAATRFVARDMVAIVDAWEEWVEREGGSGAVVRADEELKGKLVYWGFSYGTYLGAVFARMFPERVGRVMLDGVVDAELYETPVWKESLVDADKVLGEFFRFCAEAGTRCALYREGDAAADVQRRFEDLLERLETKPVTFIHPTHSYPILLRSYLVRSIVFRILYTPMQGFPALASLLNFIYEQQYEVLAGASPDAEQLCSLTADPRLLRDLTDAQRAVMCSDKTFPVNATVADIREAFEAMAETSQFADIWIGLMMQCNGWDISTHSDNKPWPSSAAAAGKEKIETAFPLLFLSNTYDPVTPLRAAVKMALKFKGAGLLELQSLGHCTISSVSRCVVRKVREYVHAGKVPPPPTVRDGQLLTGDWTRCVADEVPWGAGNGTHAEGVVAETAEDREMVEGWREVQRVMGKMNRWGVGEQRELDMDAVMALAKQG</sequence>
<feature type="compositionally biased region" description="Low complexity" evidence="3">
    <location>
        <begin position="131"/>
        <end position="143"/>
    </location>
</feature>
<protein>
    <submittedName>
        <fullName evidence="6">39b00148-63d6-40a8-acc2-2345f8502b5f</fullName>
    </submittedName>
</protein>
<dbReference type="PANTHER" id="PTHR43248">
    <property type="entry name" value="2-SUCCINYL-6-HYDROXY-2,4-CYCLOHEXADIENE-1-CARBOXYLATE SYNTHASE"/>
    <property type="match status" value="1"/>
</dbReference>
<evidence type="ECO:0000256" key="3">
    <source>
        <dbReference type="SAM" id="MobiDB-lite"/>
    </source>
</evidence>
<dbReference type="EMBL" id="OUUZ01000018">
    <property type="protein sequence ID" value="SPQ26448.1"/>
    <property type="molecule type" value="Genomic_DNA"/>
</dbReference>
<feature type="transmembrane region" description="Helical" evidence="4">
    <location>
        <begin position="29"/>
        <end position="47"/>
    </location>
</feature>
<keyword evidence="4" id="KW-0812">Transmembrane</keyword>
<feature type="region of interest" description="Disordered" evidence="3">
    <location>
        <begin position="131"/>
        <end position="171"/>
    </location>
</feature>
<dbReference type="Gene3D" id="3.40.50.1820">
    <property type="entry name" value="alpha/beta hydrolase"/>
    <property type="match status" value="1"/>
</dbReference>
<evidence type="ECO:0000313" key="7">
    <source>
        <dbReference type="Proteomes" id="UP000289323"/>
    </source>
</evidence>
<feature type="region of interest" description="Disordered" evidence="3">
    <location>
        <begin position="1"/>
        <end position="24"/>
    </location>
</feature>
<feature type="compositionally biased region" description="Pro residues" evidence="3">
    <location>
        <begin position="149"/>
        <end position="162"/>
    </location>
</feature>
<dbReference type="InterPro" id="IPR029058">
    <property type="entry name" value="AB_hydrolase_fold"/>
</dbReference>
<dbReference type="SUPFAM" id="SSF53474">
    <property type="entry name" value="alpha/beta-Hydrolases"/>
    <property type="match status" value="2"/>
</dbReference>
<dbReference type="PANTHER" id="PTHR43248:SF25">
    <property type="entry name" value="AB HYDROLASE-1 DOMAIN-CONTAINING PROTEIN-RELATED"/>
    <property type="match status" value="1"/>
</dbReference>
<feature type="domain" description="Peptidase S33 tripeptidyl aminopeptidase-like C-terminal" evidence="5">
    <location>
        <begin position="553"/>
        <end position="658"/>
    </location>
</feature>
<dbReference type="GO" id="GO:0016787">
    <property type="term" value="F:hydrolase activity"/>
    <property type="evidence" value="ECO:0007669"/>
    <property type="project" value="UniProtKB-KW"/>
</dbReference>
<accession>A0A3S4BQC5</accession>
<dbReference type="InterPro" id="IPR051601">
    <property type="entry name" value="Serine_prot/Carboxylest_S33"/>
</dbReference>
<keyword evidence="4" id="KW-1133">Transmembrane helix</keyword>
<evidence type="ECO:0000256" key="1">
    <source>
        <dbReference type="ARBA" id="ARBA00010088"/>
    </source>
</evidence>
<organism evidence="6 7">
    <name type="scientific">Thermothielavioides terrestris</name>
    <dbReference type="NCBI Taxonomy" id="2587410"/>
    <lineage>
        <taxon>Eukaryota</taxon>
        <taxon>Fungi</taxon>
        <taxon>Dikarya</taxon>
        <taxon>Ascomycota</taxon>
        <taxon>Pezizomycotina</taxon>
        <taxon>Sordariomycetes</taxon>
        <taxon>Sordariomycetidae</taxon>
        <taxon>Sordariales</taxon>
        <taxon>Chaetomiaceae</taxon>
        <taxon>Thermothielavioides</taxon>
    </lineage>
</organism>
<gene>
    <name evidence="6" type="ORF">TT172_LOCUS8867</name>
</gene>
<evidence type="ECO:0000259" key="5">
    <source>
        <dbReference type="Pfam" id="PF08386"/>
    </source>
</evidence>
<dbReference type="Pfam" id="PF08386">
    <property type="entry name" value="Abhydrolase_4"/>
    <property type="match status" value="1"/>
</dbReference>
<comment type="similarity">
    <text evidence="1">Belongs to the peptidase S33 family.</text>
</comment>
<dbReference type="Proteomes" id="UP000289323">
    <property type="component" value="Unassembled WGS sequence"/>
</dbReference>
<name>A0A3S4BQC5_9PEZI</name>
<feature type="compositionally biased region" description="Pro residues" evidence="3">
    <location>
        <begin position="11"/>
        <end position="20"/>
    </location>
</feature>
<evidence type="ECO:0000256" key="2">
    <source>
        <dbReference type="ARBA" id="ARBA00022801"/>
    </source>
</evidence>
<keyword evidence="2" id="KW-0378">Hydrolase</keyword>
<keyword evidence="4" id="KW-0472">Membrane</keyword>
<evidence type="ECO:0000256" key="4">
    <source>
        <dbReference type="SAM" id="Phobius"/>
    </source>
</evidence>
<dbReference type="InterPro" id="IPR013595">
    <property type="entry name" value="Pept_S33_TAP-like_C"/>
</dbReference>
<evidence type="ECO:0000313" key="6">
    <source>
        <dbReference type="EMBL" id="SPQ26448.1"/>
    </source>
</evidence>